<dbReference type="RefSeq" id="WP_139088251.1">
    <property type="nucleotide sequence ID" value="NZ_VDFR01000143.1"/>
</dbReference>
<accession>A0A5C4MC36</accession>
<reference evidence="2 3" key="1">
    <citation type="submission" date="2019-05" db="EMBL/GenBank/DDBJ databases">
        <title>Mumia sp. nov., isolated from the intestinal contents of plateau pika (Ochotona curzoniae) in the Qinghai-Tibet plateau of China.</title>
        <authorList>
            <person name="Tian Z."/>
        </authorList>
    </citation>
    <scope>NUCLEOTIDE SEQUENCE [LARGE SCALE GENOMIC DNA]</scope>
    <source>
        <strain evidence="3">527</strain>
    </source>
</reference>
<dbReference type="OrthoDB" id="9840829at2"/>
<name>A0A5C4MC36_9ACTN</name>
<organism evidence="2 3">
    <name type="scientific">Mumia zhuanghuii</name>
    <dbReference type="NCBI Taxonomy" id="2585211"/>
    <lineage>
        <taxon>Bacteria</taxon>
        <taxon>Bacillati</taxon>
        <taxon>Actinomycetota</taxon>
        <taxon>Actinomycetes</taxon>
        <taxon>Propionibacteriales</taxon>
        <taxon>Nocardioidaceae</taxon>
        <taxon>Mumia</taxon>
    </lineage>
</organism>
<evidence type="ECO:0000313" key="3">
    <source>
        <dbReference type="Proteomes" id="UP000306740"/>
    </source>
</evidence>
<feature type="chain" id="PRO_5022679171" evidence="1">
    <location>
        <begin position="21"/>
        <end position="184"/>
    </location>
</feature>
<gene>
    <name evidence="2" type="ORF">FHE65_26715</name>
</gene>
<protein>
    <submittedName>
        <fullName evidence="2">Uncharacterized protein</fullName>
    </submittedName>
</protein>
<dbReference type="EMBL" id="VDFR01000143">
    <property type="protein sequence ID" value="TNC35877.1"/>
    <property type="molecule type" value="Genomic_DNA"/>
</dbReference>
<sequence length="184" mass="20519">MAVVTAVLLALGLLAGPAQAAVRDVRDARGDALGALDIASLRVRNAEHRVTVTLRIPRLERRRIGGFTVFVGRKVKGRPEYAASKVRRGSGWATTWQRLDDERLRCKGMRMRMKPRRVVVSIPQRCLDDNRSAVRVQVAVFTRAYLRGDVPDEVLLNPSPGPTLPIDGVPKVRGTKMTRWVGYR</sequence>
<evidence type="ECO:0000313" key="2">
    <source>
        <dbReference type="EMBL" id="TNC35877.1"/>
    </source>
</evidence>
<evidence type="ECO:0000256" key="1">
    <source>
        <dbReference type="SAM" id="SignalP"/>
    </source>
</evidence>
<feature type="signal peptide" evidence="1">
    <location>
        <begin position="1"/>
        <end position="20"/>
    </location>
</feature>
<dbReference type="AlphaFoldDB" id="A0A5C4MC36"/>
<keyword evidence="1" id="KW-0732">Signal</keyword>
<proteinExistence type="predicted"/>
<dbReference type="Proteomes" id="UP000306740">
    <property type="component" value="Unassembled WGS sequence"/>
</dbReference>
<comment type="caution">
    <text evidence="2">The sequence shown here is derived from an EMBL/GenBank/DDBJ whole genome shotgun (WGS) entry which is preliminary data.</text>
</comment>